<proteinExistence type="predicted"/>
<organism evidence="1">
    <name type="scientific">marine sediment metagenome</name>
    <dbReference type="NCBI Taxonomy" id="412755"/>
    <lineage>
        <taxon>unclassified sequences</taxon>
        <taxon>metagenomes</taxon>
        <taxon>ecological metagenomes</taxon>
    </lineage>
</organism>
<evidence type="ECO:0000313" key="1">
    <source>
        <dbReference type="EMBL" id="GAH64536.1"/>
    </source>
</evidence>
<dbReference type="EMBL" id="BARU01031868">
    <property type="protein sequence ID" value="GAH64536.1"/>
    <property type="molecule type" value="Genomic_DNA"/>
</dbReference>
<name>X1H308_9ZZZZ</name>
<comment type="caution">
    <text evidence="1">The sequence shown here is derived from an EMBL/GenBank/DDBJ whole genome shotgun (WGS) entry which is preliminary data.</text>
</comment>
<feature type="non-terminal residue" evidence="1">
    <location>
        <position position="1"/>
    </location>
</feature>
<protein>
    <submittedName>
        <fullName evidence="1">Uncharacterized protein</fullName>
    </submittedName>
</protein>
<dbReference type="AlphaFoldDB" id="X1H308"/>
<sequence>VGEGVLTEGGEGIVKVNQVGIFDPDIGDFVYPVESVTIE</sequence>
<gene>
    <name evidence="1" type="ORF">S03H2_50347</name>
</gene>
<accession>X1H308</accession>
<reference evidence="1" key="1">
    <citation type="journal article" date="2014" name="Front. Microbiol.">
        <title>High frequency of phylogenetically diverse reductive dehalogenase-homologous genes in deep subseafloor sedimentary metagenomes.</title>
        <authorList>
            <person name="Kawai M."/>
            <person name="Futagami T."/>
            <person name="Toyoda A."/>
            <person name="Takaki Y."/>
            <person name="Nishi S."/>
            <person name="Hori S."/>
            <person name="Arai W."/>
            <person name="Tsubouchi T."/>
            <person name="Morono Y."/>
            <person name="Uchiyama I."/>
            <person name="Ito T."/>
            <person name="Fujiyama A."/>
            <person name="Inagaki F."/>
            <person name="Takami H."/>
        </authorList>
    </citation>
    <scope>NUCLEOTIDE SEQUENCE</scope>
    <source>
        <strain evidence="1">Expedition CK06-06</strain>
    </source>
</reference>